<dbReference type="InterPro" id="IPR001106">
    <property type="entry name" value="Aromatic_Lyase"/>
</dbReference>
<dbReference type="EMBL" id="JBFAEG010000003">
    <property type="protein sequence ID" value="MEU5706092.1"/>
    <property type="molecule type" value="Genomic_DNA"/>
</dbReference>
<sequence>MDVPTRVPPQPGDTRVPLDGGGLTLPALIRLADGTAEPAVDPGALDRVRRARQTADRLAATGRWYGRGTGVGAHRSVAVDPAEETAHGLRLLRSHAGGAGPLLPARTVRAMLAIRANQLLAGGSGIHPSFVTALTDALRLGVHPAVNVYGGVGTGDLTALAQTGLTLLGERPWLTPDDSPTSPRAGGTVPMADRTDVGPGLGVAAGPGAGSVAAGVGTGERAAAGPGGGLGEVPGGGVLGGERSTSGAGVLGGVGVGAGQGDRAGVGPSLGVVAGPGAGSVAAGVGVGERAAAGPGAGLGEVPGGGVLGGERSTFGAGGLGGVGVGAEHTVLAAVGPTGTVDAVHVGEARPRGAGDGDRTGRELPAPVTLRAGDALALISSNALALAQAALAGHETELLLRATHVVAALSLAAVSGSPEAYAAPVHALRPYPGPARAAAEVRRLLGMPDDPAADAGNGLPAADRRIQDPYGFRAFPQVHGAALDASAALRRIVETEINCPSENPVLTPDGHLYHHGGFFAAPLALALDGLNLALLKTAQLSAARLSALSRPDLTGLPAFLATGPAGSSGTMILEYTANSALAELRSSAAAPASAGHAVLSHGLEEAAGFAGQAARQTERARAAYATVLACELVSAVRALRLHPEPPALPALTLAAAVLPTGLEDRPLAADIETATELLPRLADL</sequence>
<keyword evidence="1 3" id="KW-0456">Lyase</keyword>
<accession>A0ABV3A2R5</accession>
<gene>
    <name evidence="3" type="ORF">AB0H04_04280</name>
</gene>
<dbReference type="InterPro" id="IPR008948">
    <property type="entry name" value="L-Aspartase-like"/>
</dbReference>
<dbReference type="Proteomes" id="UP001551011">
    <property type="component" value="Unassembled WGS sequence"/>
</dbReference>
<dbReference type="InterPro" id="IPR024083">
    <property type="entry name" value="Fumarase/histidase_N"/>
</dbReference>
<dbReference type="Gene3D" id="1.20.200.10">
    <property type="entry name" value="Fumarase/aspartase (Central domain)"/>
    <property type="match status" value="1"/>
</dbReference>
<protein>
    <submittedName>
        <fullName evidence="3">Aromatic amino acid lyase</fullName>
    </submittedName>
</protein>
<feature type="region of interest" description="Disordered" evidence="2">
    <location>
        <begin position="223"/>
        <end position="244"/>
    </location>
</feature>
<dbReference type="GO" id="GO:0016829">
    <property type="term" value="F:lyase activity"/>
    <property type="evidence" value="ECO:0007669"/>
    <property type="project" value="UniProtKB-KW"/>
</dbReference>
<keyword evidence="4" id="KW-1185">Reference proteome</keyword>
<feature type="region of interest" description="Disordered" evidence="2">
    <location>
        <begin position="171"/>
        <end position="203"/>
    </location>
</feature>
<evidence type="ECO:0000256" key="1">
    <source>
        <dbReference type="ARBA" id="ARBA00023239"/>
    </source>
</evidence>
<comment type="caution">
    <text evidence="3">The sequence shown here is derived from an EMBL/GenBank/DDBJ whole genome shotgun (WGS) entry which is preliminary data.</text>
</comment>
<reference evidence="3 4" key="1">
    <citation type="submission" date="2024-06" db="EMBL/GenBank/DDBJ databases">
        <title>The Natural Products Discovery Center: Release of the First 8490 Sequenced Strains for Exploring Actinobacteria Biosynthetic Diversity.</title>
        <authorList>
            <person name="Kalkreuter E."/>
            <person name="Kautsar S.A."/>
            <person name="Yang D."/>
            <person name="Bader C.D."/>
            <person name="Teijaro C.N."/>
            <person name="Fluegel L."/>
            <person name="Davis C.M."/>
            <person name="Simpson J.R."/>
            <person name="Lauterbach L."/>
            <person name="Steele A.D."/>
            <person name="Gui C."/>
            <person name="Meng S."/>
            <person name="Li G."/>
            <person name="Viehrig K."/>
            <person name="Ye F."/>
            <person name="Su P."/>
            <person name="Kiefer A.F."/>
            <person name="Nichols A."/>
            <person name="Cepeda A.J."/>
            <person name="Yan W."/>
            <person name="Fan B."/>
            <person name="Jiang Y."/>
            <person name="Adhikari A."/>
            <person name="Zheng C.-J."/>
            <person name="Schuster L."/>
            <person name="Cowan T.M."/>
            <person name="Smanski M.J."/>
            <person name="Chevrette M.G."/>
            <person name="De Carvalho L.P.S."/>
            <person name="Shen B."/>
        </authorList>
    </citation>
    <scope>NUCLEOTIDE SEQUENCE [LARGE SCALE GENOMIC DNA]</scope>
    <source>
        <strain evidence="3 4">NPDC020594</strain>
    </source>
</reference>
<evidence type="ECO:0000313" key="4">
    <source>
        <dbReference type="Proteomes" id="UP001551011"/>
    </source>
</evidence>
<dbReference type="PANTHER" id="PTHR10362">
    <property type="entry name" value="HISTIDINE AMMONIA-LYASE"/>
    <property type="match status" value="1"/>
</dbReference>
<evidence type="ECO:0000256" key="2">
    <source>
        <dbReference type="SAM" id="MobiDB-lite"/>
    </source>
</evidence>
<name>A0ABV3A2R5_9ACTN</name>
<dbReference type="Pfam" id="PF00221">
    <property type="entry name" value="Lyase_aromatic"/>
    <property type="match status" value="2"/>
</dbReference>
<evidence type="ECO:0000313" key="3">
    <source>
        <dbReference type="EMBL" id="MEU5706092.1"/>
    </source>
</evidence>
<dbReference type="SUPFAM" id="SSF48557">
    <property type="entry name" value="L-aspartase-like"/>
    <property type="match status" value="2"/>
</dbReference>
<dbReference type="Gene3D" id="1.10.275.10">
    <property type="entry name" value="Fumarase/aspartase (N-terminal domain)"/>
    <property type="match status" value="1"/>
</dbReference>
<dbReference type="RefSeq" id="WP_359254353.1">
    <property type="nucleotide sequence ID" value="NZ_JBFAEG010000003.1"/>
</dbReference>
<feature type="compositionally biased region" description="Gly residues" evidence="2">
    <location>
        <begin position="225"/>
        <end position="240"/>
    </location>
</feature>
<organism evidence="3 4">
    <name type="scientific">Streptomyces flaveolus</name>
    <dbReference type="NCBI Taxonomy" id="67297"/>
    <lineage>
        <taxon>Bacteria</taxon>
        <taxon>Bacillati</taxon>
        <taxon>Actinomycetota</taxon>
        <taxon>Actinomycetes</taxon>
        <taxon>Kitasatosporales</taxon>
        <taxon>Streptomycetaceae</taxon>
        <taxon>Streptomyces</taxon>
    </lineage>
</organism>
<proteinExistence type="predicted"/>